<evidence type="ECO:0000313" key="1">
    <source>
        <dbReference type="EMBL" id="RKF65857.1"/>
    </source>
</evidence>
<protein>
    <submittedName>
        <fullName evidence="1">Uncharacterized protein</fullName>
    </submittedName>
</protein>
<dbReference type="AlphaFoldDB" id="A0A420I813"/>
<dbReference type="Proteomes" id="UP000285405">
    <property type="component" value="Unassembled WGS sequence"/>
</dbReference>
<dbReference type="OrthoDB" id="10410355at2759"/>
<feature type="non-terminal residue" evidence="1">
    <location>
        <position position="1"/>
    </location>
</feature>
<proteinExistence type="predicted"/>
<gene>
    <name evidence="1" type="ORF">GcC1_115026</name>
</gene>
<sequence length="100" mass="11307">LITDNTLSLGFPNGEYNPFSVNAPTFNSEADAFLWAQAQANIGGYAFSNLYRTKSRVTNYLILSCYNCDKGSKIYQEKPKITLKSKQRERTATYGDEFND</sequence>
<comment type="caution">
    <text evidence="1">The sequence shown here is derived from an EMBL/GenBank/DDBJ whole genome shotgun (WGS) entry which is preliminary data.</text>
</comment>
<organism evidence="1 2">
    <name type="scientific">Golovinomyces cichoracearum</name>
    <dbReference type="NCBI Taxonomy" id="62708"/>
    <lineage>
        <taxon>Eukaryota</taxon>
        <taxon>Fungi</taxon>
        <taxon>Dikarya</taxon>
        <taxon>Ascomycota</taxon>
        <taxon>Pezizomycotina</taxon>
        <taxon>Leotiomycetes</taxon>
        <taxon>Erysiphales</taxon>
        <taxon>Erysiphaceae</taxon>
        <taxon>Golovinomyces</taxon>
    </lineage>
</organism>
<name>A0A420I813_9PEZI</name>
<evidence type="ECO:0000313" key="2">
    <source>
        <dbReference type="Proteomes" id="UP000285405"/>
    </source>
</evidence>
<reference evidence="1 2" key="1">
    <citation type="journal article" date="2018" name="BMC Genomics">
        <title>Comparative genome analyses reveal sequence features reflecting distinct modes of host-adaptation between dicot and monocot powdery mildew.</title>
        <authorList>
            <person name="Wu Y."/>
            <person name="Ma X."/>
            <person name="Pan Z."/>
            <person name="Kale S.D."/>
            <person name="Song Y."/>
            <person name="King H."/>
            <person name="Zhang Q."/>
            <person name="Presley C."/>
            <person name="Deng X."/>
            <person name="Wei C.I."/>
            <person name="Xiao S."/>
        </authorList>
    </citation>
    <scope>NUCLEOTIDE SEQUENCE [LARGE SCALE GENOMIC DNA]</scope>
    <source>
        <strain evidence="1">UCSC1</strain>
    </source>
</reference>
<accession>A0A420I813</accession>
<dbReference type="EMBL" id="MCBR01011521">
    <property type="protein sequence ID" value="RKF65857.1"/>
    <property type="molecule type" value="Genomic_DNA"/>
</dbReference>